<dbReference type="AlphaFoldDB" id="A0ABD3ZSJ3"/>
<evidence type="ECO:0000313" key="3">
    <source>
        <dbReference type="Proteomes" id="UP000031970"/>
    </source>
</evidence>
<sequence length="133" mass="15908">MGYRFDMRNYSPQQQAIVRKRDEAEKRRREEAERQKVKCEISPRNGDYEGVYFTKNGEYLLELRVSGTALVNDPCNLKDIDIKEWLCKTGRLYLDKVKEFEIVTILSHDIEDQKIITEWESLRREDLPEQFDS</sequence>
<protein>
    <submittedName>
        <fullName evidence="2">Uncharacterized protein</fullName>
    </submittedName>
</protein>
<comment type="caution">
    <text evidence="2">The sequence shown here is derived from an EMBL/GenBank/DDBJ whole genome shotgun (WGS) entry which is preliminary data.</text>
</comment>
<feature type="compositionally biased region" description="Basic and acidic residues" evidence="1">
    <location>
        <begin position="19"/>
        <end position="33"/>
    </location>
</feature>
<evidence type="ECO:0000256" key="1">
    <source>
        <dbReference type="SAM" id="MobiDB-lite"/>
    </source>
</evidence>
<dbReference type="RefSeq" id="WP_021480120.1">
    <property type="nucleotide sequence ID" value="NZ_JSXS01000075.1"/>
</dbReference>
<feature type="region of interest" description="Disordered" evidence="1">
    <location>
        <begin position="1"/>
        <end position="33"/>
    </location>
</feature>
<name>A0ABD3ZSJ3_BACIU</name>
<evidence type="ECO:0000313" key="2">
    <source>
        <dbReference type="EMBL" id="KIL31100.1"/>
    </source>
</evidence>
<organism evidence="2 3">
    <name type="scientific">Bacillus subtilis subsp. subtilis</name>
    <dbReference type="NCBI Taxonomy" id="135461"/>
    <lineage>
        <taxon>Bacteria</taxon>
        <taxon>Bacillati</taxon>
        <taxon>Bacillota</taxon>
        <taxon>Bacilli</taxon>
        <taxon>Bacillales</taxon>
        <taxon>Bacillaceae</taxon>
        <taxon>Bacillus</taxon>
    </lineage>
</organism>
<accession>A0ABD3ZSJ3</accession>
<reference evidence="2 3" key="1">
    <citation type="submission" date="2014-11" db="EMBL/GenBank/DDBJ databases">
        <title>Draft Genome Sequences of Nine Bacillus subtilis Strains that Form Spores with High Heat-Resistance.</title>
        <authorList>
            <person name="Krawcyk A.O."/>
            <person name="Berendsen E.M."/>
            <person name="de Jong A."/>
            <person name="Holsappel S."/>
            <person name="Eijlander R.T."/>
            <person name="Wells-Bennik M."/>
            <person name="Kuipers O.P."/>
        </authorList>
    </citation>
    <scope>NUCLEOTIDE SEQUENCE [LARGE SCALE GENOMIC DNA]</scope>
    <source>
        <strain evidence="2 3">B4067</strain>
    </source>
</reference>
<proteinExistence type="predicted"/>
<gene>
    <name evidence="2" type="ORF">B4067_2938</name>
</gene>
<dbReference type="Proteomes" id="UP000031970">
    <property type="component" value="Unassembled WGS sequence"/>
</dbReference>
<dbReference type="EMBL" id="JSXS01000075">
    <property type="protein sequence ID" value="KIL31100.1"/>
    <property type="molecule type" value="Genomic_DNA"/>
</dbReference>